<name>A0ABD3GNK9_9MARC</name>
<dbReference type="Gene3D" id="3.30.40.10">
    <property type="entry name" value="Zinc/RING finger domain, C3HC4 (zinc finger)"/>
    <property type="match status" value="2"/>
</dbReference>
<keyword evidence="9" id="KW-1185">Reference proteome</keyword>
<comment type="caution">
    <text evidence="8">The sequence shown here is derived from an EMBL/GenBank/DDBJ whole genome shotgun (WGS) entry which is preliminary data.</text>
</comment>
<keyword evidence="2 4" id="KW-0863">Zinc-finger</keyword>
<feature type="domain" description="ZZ-type" evidence="7">
    <location>
        <begin position="327"/>
        <end position="391"/>
    </location>
</feature>
<evidence type="ECO:0000259" key="6">
    <source>
        <dbReference type="PROSITE" id="PS50089"/>
    </source>
</evidence>
<dbReference type="InterPro" id="IPR000433">
    <property type="entry name" value="Znf_ZZ"/>
</dbReference>
<accession>A0ABD3GNK9</accession>
<dbReference type="PROSITE" id="PS50089">
    <property type="entry name" value="ZF_RING_2"/>
    <property type="match status" value="2"/>
</dbReference>
<reference evidence="8 9" key="1">
    <citation type="submission" date="2024-09" db="EMBL/GenBank/DDBJ databases">
        <title>Chromosome-scale assembly of Riccia sorocarpa.</title>
        <authorList>
            <person name="Paukszto L."/>
        </authorList>
    </citation>
    <scope>NUCLEOTIDE SEQUENCE [LARGE SCALE GENOMIC DNA]</scope>
    <source>
        <strain evidence="8">LP-2024</strain>
        <tissue evidence="8">Aerial parts of the thallus</tissue>
    </source>
</reference>
<dbReference type="GO" id="GO:0008270">
    <property type="term" value="F:zinc ion binding"/>
    <property type="evidence" value="ECO:0007669"/>
    <property type="project" value="UniProtKB-KW"/>
</dbReference>
<dbReference type="InterPro" id="IPR027370">
    <property type="entry name" value="Znf-RING_euk"/>
</dbReference>
<evidence type="ECO:0000256" key="1">
    <source>
        <dbReference type="ARBA" id="ARBA00022723"/>
    </source>
</evidence>
<dbReference type="SMART" id="SM00184">
    <property type="entry name" value="RING"/>
    <property type="match status" value="2"/>
</dbReference>
<evidence type="ECO:0000256" key="5">
    <source>
        <dbReference type="SAM" id="MobiDB-lite"/>
    </source>
</evidence>
<feature type="compositionally biased region" description="Basic and acidic residues" evidence="5">
    <location>
        <begin position="186"/>
        <end position="205"/>
    </location>
</feature>
<feature type="region of interest" description="Disordered" evidence="5">
    <location>
        <begin position="144"/>
        <end position="212"/>
    </location>
</feature>
<dbReference type="EMBL" id="JBJQOH010000007">
    <property type="protein sequence ID" value="KAL3680176.1"/>
    <property type="molecule type" value="Genomic_DNA"/>
</dbReference>
<dbReference type="Pfam" id="PF00569">
    <property type="entry name" value="ZZ"/>
    <property type="match status" value="1"/>
</dbReference>
<dbReference type="PANTHER" id="PTHR15898:SF13">
    <property type="entry name" value="BIFUNCTIONAL APOPTOSIS REGULATOR"/>
    <property type="match status" value="1"/>
</dbReference>
<dbReference type="PROSITE" id="PS50135">
    <property type="entry name" value="ZF_ZZ_2"/>
    <property type="match status" value="1"/>
</dbReference>
<dbReference type="InterPro" id="IPR017907">
    <property type="entry name" value="Znf_RING_CS"/>
</dbReference>
<protein>
    <recommendedName>
        <fullName evidence="10">E3 ubiquitin-protein ligase PRT1</fullName>
    </recommendedName>
</protein>
<sequence length="415" mass="46323">METSDEEKIGSALVPVKNDAAEEFSNDVTDVFTCQICLELVHKPVVNACGHMFCFLCVHLTMNHGWEWAVHGSESSCPLCRRQYMHFPRVCEQLHFFLLHAFPDAYRRRCKEAHVEEIRSKFVSPQFDDGLQLDLTEAIVGESSHSDLDSGKQAAKEAVETISGEGSPLVADTRVDPQRTNSSSSREQEDGYDLEGRSANCKDENEVSSSSTGVATSDLKCSVCNDLLCRPVVLNCGHVFCEECITSRDDAEESALRCSTCSSIHPGQSPSLFLELHDYLDKTFPSEYARRQREMAERNNKSCVPKKSEQLSNKPGDEEKSSFRIVHLGVGCDGCGMFPMIGRGFHCMGCERVPGYDLCLSCYESQTTPAGRFNQKHTREHRMVEIGTHASEDDEYVEDIDDLTEVDGILPSPEF</sequence>
<keyword evidence="1" id="KW-0479">Metal-binding</keyword>
<dbReference type="FunFam" id="3.30.40.10:FF:000489">
    <property type="entry name" value="E3 ubiquitin-protein ligase PRT1"/>
    <property type="match status" value="1"/>
</dbReference>
<evidence type="ECO:0000256" key="4">
    <source>
        <dbReference type="PROSITE-ProRule" id="PRU00228"/>
    </source>
</evidence>
<dbReference type="InterPro" id="IPR043145">
    <property type="entry name" value="Znf_ZZ_sf"/>
</dbReference>
<evidence type="ECO:0000259" key="7">
    <source>
        <dbReference type="PROSITE" id="PS50135"/>
    </source>
</evidence>
<feature type="compositionally biased region" description="Basic and acidic residues" evidence="5">
    <location>
        <begin position="144"/>
        <end position="159"/>
    </location>
</feature>
<keyword evidence="3" id="KW-0862">Zinc</keyword>
<dbReference type="InterPro" id="IPR013083">
    <property type="entry name" value="Znf_RING/FYVE/PHD"/>
</dbReference>
<evidence type="ECO:0000313" key="8">
    <source>
        <dbReference type="EMBL" id="KAL3680176.1"/>
    </source>
</evidence>
<dbReference type="AlphaFoldDB" id="A0ABD3GNK9"/>
<feature type="domain" description="RING-type" evidence="6">
    <location>
        <begin position="34"/>
        <end position="81"/>
    </location>
</feature>
<evidence type="ECO:0000256" key="2">
    <source>
        <dbReference type="ARBA" id="ARBA00022771"/>
    </source>
</evidence>
<gene>
    <name evidence="8" type="ORF">R1sor_023132</name>
</gene>
<evidence type="ECO:0000256" key="3">
    <source>
        <dbReference type="ARBA" id="ARBA00022833"/>
    </source>
</evidence>
<evidence type="ECO:0000313" key="9">
    <source>
        <dbReference type="Proteomes" id="UP001633002"/>
    </source>
</evidence>
<feature type="domain" description="RING-type" evidence="6">
    <location>
        <begin position="221"/>
        <end position="262"/>
    </location>
</feature>
<dbReference type="PANTHER" id="PTHR15898">
    <property type="entry name" value="BIFUNCTIONAL APOPTOSIS REGULATOR"/>
    <property type="match status" value="1"/>
</dbReference>
<organism evidence="8 9">
    <name type="scientific">Riccia sorocarpa</name>
    <dbReference type="NCBI Taxonomy" id="122646"/>
    <lineage>
        <taxon>Eukaryota</taxon>
        <taxon>Viridiplantae</taxon>
        <taxon>Streptophyta</taxon>
        <taxon>Embryophyta</taxon>
        <taxon>Marchantiophyta</taxon>
        <taxon>Marchantiopsida</taxon>
        <taxon>Marchantiidae</taxon>
        <taxon>Marchantiales</taxon>
        <taxon>Ricciaceae</taxon>
        <taxon>Riccia</taxon>
    </lineage>
</organism>
<proteinExistence type="predicted"/>
<dbReference type="Proteomes" id="UP001633002">
    <property type="component" value="Unassembled WGS sequence"/>
</dbReference>
<dbReference type="Pfam" id="PF13445">
    <property type="entry name" value="zf-RING_UBOX"/>
    <property type="match status" value="2"/>
</dbReference>
<dbReference type="InterPro" id="IPR001841">
    <property type="entry name" value="Znf_RING"/>
</dbReference>
<dbReference type="Gene3D" id="3.30.60.90">
    <property type="match status" value="1"/>
</dbReference>
<dbReference type="SUPFAM" id="SSF57850">
    <property type="entry name" value="RING/U-box"/>
    <property type="match status" value="3"/>
</dbReference>
<evidence type="ECO:0008006" key="10">
    <source>
        <dbReference type="Google" id="ProtNLM"/>
    </source>
</evidence>
<dbReference type="PROSITE" id="PS00518">
    <property type="entry name" value="ZF_RING_1"/>
    <property type="match status" value="2"/>
</dbReference>
<feature type="region of interest" description="Disordered" evidence="5">
    <location>
        <begin position="295"/>
        <end position="318"/>
    </location>
</feature>